<dbReference type="Proteomes" id="UP000753802">
    <property type="component" value="Unassembled WGS sequence"/>
</dbReference>
<dbReference type="InterPro" id="IPR032692">
    <property type="entry name" value="YccS_N"/>
</dbReference>
<dbReference type="RefSeq" id="WP_161816987.1">
    <property type="nucleotide sequence ID" value="NZ_JAACJS010000002.1"/>
</dbReference>
<keyword evidence="5 7" id="KW-0472">Membrane</keyword>
<evidence type="ECO:0000259" key="9">
    <source>
        <dbReference type="Pfam" id="PF13515"/>
    </source>
</evidence>
<comment type="caution">
    <text evidence="10">The sequence shown here is derived from an EMBL/GenBank/DDBJ whole genome shotgun (WGS) entry which is preliminary data.</text>
</comment>
<feature type="transmembrane region" description="Helical" evidence="7">
    <location>
        <begin position="137"/>
        <end position="158"/>
    </location>
</feature>
<dbReference type="PANTHER" id="PTHR30509">
    <property type="entry name" value="P-HYDROXYBENZOIC ACID EFFLUX PUMP SUBUNIT-RELATED"/>
    <property type="match status" value="1"/>
</dbReference>
<dbReference type="EMBL" id="JAACJS010000002">
    <property type="protein sequence ID" value="NCI48670.1"/>
    <property type="molecule type" value="Genomic_DNA"/>
</dbReference>
<feature type="transmembrane region" description="Helical" evidence="7">
    <location>
        <begin position="92"/>
        <end position="125"/>
    </location>
</feature>
<feature type="transmembrane region" description="Helical" evidence="7">
    <location>
        <begin position="407"/>
        <end position="432"/>
    </location>
</feature>
<keyword evidence="3 7" id="KW-0812">Transmembrane</keyword>
<feature type="transmembrane region" description="Helical" evidence="7">
    <location>
        <begin position="489"/>
        <end position="507"/>
    </location>
</feature>
<name>A0ABW9ZNL6_9BACT</name>
<feature type="transmembrane region" description="Helical" evidence="7">
    <location>
        <begin position="468"/>
        <end position="484"/>
    </location>
</feature>
<evidence type="ECO:0000256" key="6">
    <source>
        <dbReference type="ARBA" id="ARBA00043993"/>
    </source>
</evidence>
<sequence length="745" mass="85435">MDYLKEYRSFISSHYVSEGVRITAGVLIPVFILGYYDLLPVGLAIGLGALCVSITDNPGPIHHRRNGLVVCALINFVVAIIVSLVQQVPWLFMLLLPVACFVFSMIGVYGTRATSIGLAALFVLVLQTEHRYEGWQIVYNALYILSGGVWYILLSLLMNTLRPYKIIQQALGEYVMATGDYLKAKAVFFDTGTDREKNYEEILRTQIIVQEKQALVAELLFKTRSIVKESTHTGRVLMMVFMDVADLFEIAMTSHQDYEKLHRYFDDTDILTEYRHLINTLAAELDEIGIALKSGRRSGYDKRIDAELIAERKHLQQLRLERLRPDNIDGFISLRHILDSIDEIATHIRTLHQYTSYDAKLRRKKLNAPDPEDFIMHQSIDRQLIIDNLSFRSNIFRHSIRISAAVLFAYVIGLFFPIGHNYWILLAVIVILKPAYSLTRTRNFERLTGTIIGASVGALVLYLVKDKTTIMVLLAVSMIGAYSFMRKKYLVSVTLMTLYLLLMFHLLDPKDFRAIMIDRVIDTAIGSAIAIVFGYLIAPVWEHERINEYMSDALKDILKYYERITATFTGKTFDKQEAVVMRKNSWVSLANLSDTFTKMLSEPKRKQKNAKEIHQFVVANHMIASHIATLSYYADSVPQEYVTDDYRPLITATTQALQRSLDLLDDEKKKENRNLVINTDPEQIRLLGQRINQLVVKRQEELKSGQMETATRKMLSDFKSITDQFYFIYKIAVDVEKISMKLEAN</sequence>
<evidence type="ECO:0000256" key="3">
    <source>
        <dbReference type="ARBA" id="ARBA00022692"/>
    </source>
</evidence>
<organism evidence="10 11">
    <name type="scientific">Sediminibacterium roseum</name>
    <dbReference type="NCBI Taxonomy" id="1978412"/>
    <lineage>
        <taxon>Bacteria</taxon>
        <taxon>Pseudomonadati</taxon>
        <taxon>Bacteroidota</taxon>
        <taxon>Chitinophagia</taxon>
        <taxon>Chitinophagales</taxon>
        <taxon>Chitinophagaceae</taxon>
        <taxon>Sediminibacterium</taxon>
    </lineage>
</organism>
<dbReference type="Pfam" id="PF13515">
    <property type="entry name" value="FUSC_2"/>
    <property type="match status" value="1"/>
</dbReference>
<reference evidence="10 11" key="1">
    <citation type="submission" date="2020-01" db="EMBL/GenBank/DDBJ databases">
        <title>Genome analysis.</title>
        <authorList>
            <person name="Wu S."/>
            <person name="Wang G."/>
        </authorList>
    </citation>
    <scope>NUCLEOTIDE SEQUENCE [LARGE SCALE GENOMIC DNA]</scope>
    <source>
        <strain evidence="10 11">SYL130</strain>
    </source>
</reference>
<dbReference type="InterPro" id="IPR049453">
    <property type="entry name" value="Memb_transporter_dom"/>
</dbReference>
<proteinExistence type="inferred from homology"/>
<evidence type="ECO:0000259" key="8">
    <source>
        <dbReference type="Pfam" id="PF12805"/>
    </source>
</evidence>
<evidence type="ECO:0000256" key="4">
    <source>
        <dbReference type="ARBA" id="ARBA00022989"/>
    </source>
</evidence>
<evidence type="ECO:0000256" key="2">
    <source>
        <dbReference type="ARBA" id="ARBA00022475"/>
    </source>
</evidence>
<gene>
    <name evidence="10" type="ORF">GWC95_01955</name>
</gene>
<dbReference type="Pfam" id="PF12805">
    <property type="entry name" value="FUSC-like"/>
    <property type="match status" value="1"/>
</dbReference>
<feature type="transmembrane region" description="Helical" evidence="7">
    <location>
        <begin position="38"/>
        <end position="55"/>
    </location>
</feature>
<feature type="transmembrane region" description="Helical" evidence="7">
    <location>
        <begin position="67"/>
        <end position="86"/>
    </location>
</feature>
<evidence type="ECO:0000256" key="1">
    <source>
        <dbReference type="ARBA" id="ARBA00004651"/>
    </source>
</evidence>
<keyword evidence="11" id="KW-1185">Reference proteome</keyword>
<evidence type="ECO:0000256" key="5">
    <source>
        <dbReference type="ARBA" id="ARBA00023136"/>
    </source>
</evidence>
<protein>
    <submittedName>
        <fullName evidence="10">FUSC family protein</fullName>
    </submittedName>
</protein>
<comment type="subcellular location">
    <subcellularLocation>
        <location evidence="1">Cell membrane</location>
        <topology evidence="1">Multi-pass membrane protein</topology>
    </subcellularLocation>
</comment>
<evidence type="ECO:0000313" key="11">
    <source>
        <dbReference type="Proteomes" id="UP000753802"/>
    </source>
</evidence>
<feature type="transmembrane region" description="Helical" evidence="7">
    <location>
        <begin position="444"/>
        <end position="462"/>
    </location>
</feature>
<evidence type="ECO:0000313" key="10">
    <source>
        <dbReference type="EMBL" id="NCI48670.1"/>
    </source>
</evidence>
<feature type="transmembrane region" description="Helical" evidence="7">
    <location>
        <begin position="519"/>
        <end position="541"/>
    </location>
</feature>
<keyword evidence="2" id="KW-1003">Cell membrane</keyword>
<comment type="similarity">
    <text evidence="6">Belongs to the YccS/YhfK family.</text>
</comment>
<feature type="domain" description="Integral membrane protein YccS N-terminal" evidence="8">
    <location>
        <begin position="70"/>
        <end position="345"/>
    </location>
</feature>
<accession>A0ABW9ZNL6</accession>
<feature type="domain" description="Integral membrane bound transporter" evidence="9">
    <location>
        <begin position="409"/>
        <end position="533"/>
    </location>
</feature>
<keyword evidence="4 7" id="KW-1133">Transmembrane helix</keyword>
<dbReference type="PANTHER" id="PTHR30509:SF9">
    <property type="entry name" value="MULTIDRUG RESISTANCE PROTEIN MDTO"/>
    <property type="match status" value="1"/>
</dbReference>
<evidence type="ECO:0000256" key="7">
    <source>
        <dbReference type="SAM" id="Phobius"/>
    </source>
</evidence>